<dbReference type="InterPro" id="IPR021450">
    <property type="entry name" value="DUF3100"/>
</dbReference>
<keyword evidence="3" id="KW-1185">Reference proteome</keyword>
<dbReference type="RefSeq" id="WP_183335022.1">
    <property type="nucleotide sequence ID" value="NZ_BMHX01000005.1"/>
</dbReference>
<feature type="transmembrane region" description="Helical" evidence="1">
    <location>
        <begin position="32"/>
        <end position="55"/>
    </location>
</feature>
<sequence>MATSRGGAIGPAIVLHLAVLAIVLVSEYIGLIRVPIGIAAVILLPILYAFALGIIFNPNVLKVTGKVLNHKATKLAGTMITIAIMPFIARFGTTVGPQIKEIIAAGPALILQEIGNLGTIVVAFPVAVFLLRMGREAVGASYSIDREPNLALIADKYGLNSPEGAGAMGVYATGTLIGTFIFAIMPPLIHGLGIFDVRALAMSCGVGSGSMLAACTGGLAAVVPDQKDLILALAAASNILTYATGLYAGLFVALPLTEWLYRTFAPADRASTLQH</sequence>
<gene>
    <name evidence="2" type="ORF">HNQ73_002323</name>
</gene>
<comment type="caution">
    <text evidence="2">The sequence shown here is derived from an EMBL/GenBank/DDBJ whole genome shotgun (WGS) entry which is preliminary data.</text>
</comment>
<feature type="transmembrane region" description="Helical" evidence="1">
    <location>
        <begin position="229"/>
        <end position="254"/>
    </location>
</feature>
<evidence type="ECO:0000313" key="2">
    <source>
        <dbReference type="EMBL" id="MBB6168686.1"/>
    </source>
</evidence>
<feature type="transmembrane region" description="Helical" evidence="1">
    <location>
        <begin position="200"/>
        <end position="223"/>
    </location>
</feature>
<feature type="transmembrane region" description="Helical" evidence="1">
    <location>
        <begin position="6"/>
        <end position="25"/>
    </location>
</feature>
<dbReference type="AlphaFoldDB" id="A0A841KFH7"/>
<feature type="transmembrane region" description="Helical" evidence="1">
    <location>
        <begin position="75"/>
        <end position="93"/>
    </location>
</feature>
<feature type="transmembrane region" description="Helical" evidence="1">
    <location>
        <begin position="114"/>
        <end position="133"/>
    </location>
</feature>
<keyword evidence="1" id="KW-0472">Membrane</keyword>
<evidence type="ECO:0008006" key="4">
    <source>
        <dbReference type="Google" id="ProtNLM"/>
    </source>
</evidence>
<protein>
    <recommendedName>
        <fullName evidence="4">DUF3100 domain-containing protein</fullName>
    </recommendedName>
</protein>
<feature type="transmembrane region" description="Helical" evidence="1">
    <location>
        <begin position="168"/>
        <end position="188"/>
    </location>
</feature>
<evidence type="ECO:0000256" key="1">
    <source>
        <dbReference type="SAM" id="Phobius"/>
    </source>
</evidence>
<accession>A0A841KFH7</accession>
<dbReference type="EMBL" id="JACHEH010000005">
    <property type="protein sequence ID" value="MBB6168686.1"/>
    <property type="molecule type" value="Genomic_DNA"/>
</dbReference>
<dbReference type="Proteomes" id="UP000588017">
    <property type="component" value="Unassembled WGS sequence"/>
</dbReference>
<evidence type="ECO:0000313" key="3">
    <source>
        <dbReference type="Proteomes" id="UP000588017"/>
    </source>
</evidence>
<name>A0A841KFH7_9HYPH</name>
<organism evidence="2 3">
    <name type="scientific">Chelatococcus composti</name>
    <dbReference type="NCBI Taxonomy" id="1743235"/>
    <lineage>
        <taxon>Bacteria</taxon>
        <taxon>Pseudomonadati</taxon>
        <taxon>Pseudomonadota</taxon>
        <taxon>Alphaproteobacteria</taxon>
        <taxon>Hyphomicrobiales</taxon>
        <taxon>Chelatococcaceae</taxon>
        <taxon>Chelatococcus</taxon>
    </lineage>
</organism>
<proteinExistence type="predicted"/>
<reference evidence="2 3" key="1">
    <citation type="submission" date="2020-08" db="EMBL/GenBank/DDBJ databases">
        <title>Genomic Encyclopedia of Type Strains, Phase IV (KMG-IV): sequencing the most valuable type-strain genomes for metagenomic binning, comparative biology and taxonomic classification.</title>
        <authorList>
            <person name="Goeker M."/>
        </authorList>
    </citation>
    <scope>NUCLEOTIDE SEQUENCE [LARGE SCALE GENOMIC DNA]</scope>
    <source>
        <strain evidence="2 3">DSM 101465</strain>
    </source>
</reference>
<keyword evidence="1" id="KW-1133">Transmembrane helix</keyword>
<keyword evidence="1" id="KW-0812">Transmembrane</keyword>
<dbReference type="Pfam" id="PF11299">
    <property type="entry name" value="DUF3100"/>
    <property type="match status" value="1"/>
</dbReference>